<proteinExistence type="predicted"/>
<accession>A0A8H8CTQ2</accession>
<feature type="region of interest" description="Disordered" evidence="1">
    <location>
        <begin position="49"/>
        <end position="72"/>
    </location>
</feature>
<organism evidence="2 3">
    <name type="scientific">Ajellomyces capsulatus</name>
    <name type="common">Darling's disease fungus</name>
    <name type="synonym">Histoplasma capsulatum</name>
    <dbReference type="NCBI Taxonomy" id="5037"/>
    <lineage>
        <taxon>Eukaryota</taxon>
        <taxon>Fungi</taxon>
        <taxon>Dikarya</taxon>
        <taxon>Ascomycota</taxon>
        <taxon>Pezizomycotina</taxon>
        <taxon>Eurotiomycetes</taxon>
        <taxon>Eurotiomycetidae</taxon>
        <taxon>Onygenales</taxon>
        <taxon>Ajellomycetaceae</taxon>
        <taxon>Histoplasma</taxon>
    </lineage>
</organism>
<evidence type="ECO:0000313" key="3">
    <source>
        <dbReference type="Proteomes" id="UP000670092"/>
    </source>
</evidence>
<dbReference type="VEuPathDB" id="FungiDB:I7I52_07275"/>
<protein>
    <submittedName>
        <fullName evidence="2">Uncharacterized protein</fullName>
    </submittedName>
</protein>
<gene>
    <name evidence="2" type="ORF">I7I52_07275</name>
</gene>
<evidence type="ECO:0000256" key="1">
    <source>
        <dbReference type="SAM" id="MobiDB-lite"/>
    </source>
</evidence>
<name>A0A8H8CTQ2_AJECA</name>
<evidence type="ECO:0000313" key="2">
    <source>
        <dbReference type="EMBL" id="KAG5290296.1"/>
    </source>
</evidence>
<dbReference type="EMBL" id="JAEVHI010000005">
    <property type="protein sequence ID" value="KAG5290296.1"/>
    <property type="molecule type" value="Genomic_DNA"/>
</dbReference>
<comment type="caution">
    <text evidence="2">The sequence shown here is derived from an EMBL/GenBank/DDBJ whole genome shotgun (WGS) entry which is preliminary data.</text>
</comment>
<dbReference type="Proteomes" id="UP000670092">
    <property type="component" value="Unassembled WGS sequence"/>
</dbReference>
<sequence>MGANPSHIVNKALQDLAAELLTVVDNKVKGVVLRRCTALHVKRFITESKPRVTSTEARSDREPIGLTSGTNA</sequence>
<dbReference type="AlphaFoldDB" id="A0A8H8CTQ2"/>
<reference evidence="2 3" key="1">
    <citation type="submission" date="2021-01" db="EMBL/GenBank/DDBJ databases">
        <title>Chromosome-level genome assembly of a human fungal pathogen reveals clustering of transcriptionally co-regulated genes.</title>
        <authorList>
            <person name="Voorhies M."/>
            <person name="Cohen S."/>
            <person name="Shea T.P."/>
            <person name="Petrus S."/>
            <person name="Munoz J.F."/>
            <person name="Poplawski S."/>
            <person name="Goldman W.E."/>
            <person name="Michael T."/>
            <person name="Cuomo C.A."/>
            <person name="Sil A."/>
            <person name="Beyhan S."/>
        </authorList>
    </citation>
    <scope>NUCLEOTIDE SEQUENCE [LARGE SCALE GENOMIC DNA]</scope>
    <source>
        <strain evidence="2 3">G184AR</strain>
    </source>
</reference>